<dbReference type="Proteomes" id="UP000257144">
    <property type="component" value="Unassembled WGS sequence"/>
</dbReference>
<proteinExistence type="inferred from homology"/>
<dbReference type="GO" id="GO:0016020">
    <property type="term" value="C:membrane"/>
    <property type="evidence" value="ECO:0007669"/>
    <property type="project" value="UniProtKB-SubCell"/>
</dbReference>
<keyword evidence="4 7" id="KW-0812">Transmembrane</keyword>
<feature type="transmembrane region" description="Helical" evidence="7">
    <location>
        <begin position="51"/>
        <end position="69"/>
    </location>
</feature>
<feature type="transmembrane region" description="Helical" evidence="7">
    <location>
        <begin position="282"/>
        <end position="306"/>
    </location>
</feature>
<dbReference type="InterPro" id="IPR036291">
    <property type="entry name" value="NAD(P)-bd_dom_sf"/>
</dbReference>
<dbReference type="OrthoDB" id="9808602at2"/>
<dbReference type="RefSeq" id="WP_115451231.1">
    <property type="nucleotide sequence ID" value="NZ_QNQT01000002.1"/>
</dbReference>
<dbReference type="Pfam" id="PF02397">
    <property type="entry name" value="Bac_transf"/>
    <property type="match status" value="1"/>
</dbReference>
<evidence type="ECO:0000313" key="9">
    <source>
        <dbReference type="EMBL" id="RDU37559.1"/>
    </source>
</evidence>
<feature type="transmembrane region" description="Helical" evidence="7">
    <location>
        <begin position="108"/>
        <end position="130"/>
    </location>
</feature>
<evidence type="ECO:0000256" key="2">
    <source>
        <dbReference type="ARBA" id="ARBA00006464"/>
    </source>
</evidence>
<feature type="transmembrane region" description="Helical" evidence="7">
    <location>
        <begin position="12"/>
        <end position="31"/>
    </location>
</feature>
<evidence type="ECO:0000256" key="6">
    <source>
        <dbReference type="ARBA" id="ARBA00023136"/>
    </source>
</evidence>
<organism evidence="9 10">
    <name type="scientific">Neobacillus piezotolerans</name>
    <dbReference type="NCBI Taxonomy" id="2259171"/>
    <lineage>
        <taxon>Bacteria</taxon>
        <taxon>Bacillati</taxon>
        <taxon>Bacillota</taxon>
        <taxon>Bacilli</taxon>
        <taxon>Bacillales</taxon>
        <taxon>Bacillaceae</taxon>
        <taxon>Neobacillus</taxon>
    </lineage>
</organism>
<comment type="similarity">
    <text evidence="2">Belongs to the bacterial sugar transferase family.</text>
</comment>
<accession>A0A3D8GTM1</accession>
<dbReference type="GO" id="GO:0089702">
    <property type="term" value="F:undecaprenyl-phosphate glucose phosphotransferase activity"/>
    <property type="evidence" value="ECO:0007669"/>
    <property type="project" value="UniProtKB-EC"/>
</dbReference>
<evidence type="ECO:0000313" key="10">
    <source>
        <dbReference type="Proteomes" id="UP000257144"/>
    </source>
</evidence>
<feature type="domain" description="Bacterial sugar transferase" evidence="8">
    <location>
        <begin position="280"/>
        <end position="459"/>
    </location>
</feature>
<keyword evidence="3 9" id="KW-0808">Transferase</keyword>
<keyword evidence="5 7" id="KW-1133">Transmembrane helix</keyword>
<evidence type="ECO:0000256" key="3">
    <source>
        <dbReference type="ARBA" id="ARBA00022679"/>
    </source>
</evidence>
<reference evidence="9 10" key="1">
    <citation type="submission" date="2018-07" db="EMBL/GenBank/DDBJ databases">
        <title>Bacillus sp. YLB-04 draft genome sequence.</title>
        <authorList>
            <person name="Yu L."/>
            <person name="Tang X."/>
        </authorList>
    </citation>
    <scope>NUCLEOTIDE SEQUENCE [LARGE SCALE GENOMIC DNA]</scope>
    <source>
        <strain evidence="9 10">YLB-04</strain>
    </source>
</reference>
<dbReference type="AlphaFoldDB" id="A0A3D8GTM1"/>
<keyword evidence="6 7" id="KW-0472">Membrane</keyword>
<evidence type="ECO:0000259" key="8">
    <source>
        <dbReference type="Pfam" id="PF02397"/>
    </source>
</evidence>
<feature type="transmembrane region" description="Helical" evidence="7">
    <location>
        <begin position="81"/>
        <end position="102"/>
    </location>
</feature>
<dbReference type="InterPro" id="IPR017475">
    <property type="entry name" value="EPS_sugar_tfrase"/>
</dbReference>
<name>A0A3D8GTM1_9BACI</name>
<dbReference type="Pfam" id="PF13727">
    <property type="entry name" value="CoA_binding_3"/>
    <property type="match status" value="1"/>
</dbReference>
<keyword evidence="10" id="KW-1185">Reference proteome</keyword>
<evidence type="ECO:0000256" key="1">
    <source>
        <dbReference type="ARBA" id="ARBA00004141"/>
    </source>
</evidence>
<comment type="subcellular location">
    <subcellularLocation>
        <location evidence="1">Membrane</location>
        <topology evidence="1">Multi-pass membrane protein</topology>
    </subcellularLocation>
</comment>
<dbReference type="Gene3D" id="3.40.50.720">
    <property type="entry name" value="NAD(P)-binding Rossmann-like Domain"/>
    <property type="match status" value="1"/>
</dbReference>
<protein>
    <submittedName>
        <fullName evidence="9">Undecaprenyl-phosphate glucose phosphotransferase</fullName>
        <ecNumber evidence="9">2.7.8.31</ecNumber>
    </submittedName>
</protein>
<dbReference type="SUPFAM" id="SSF51735">
    <property type="entry name" value="NAD(P)-binding Rossmann-fold domains"/>
    <property type="match status" value="1"/>
</dbReference>
<dbReference type="PANTHER" id="PTHR30576">
    <property type="entry name" value="COLANIC BIOSYNTHESIS UDP-GLUCOSE LIPID CARRIER TRANSFERASE"/>
    <property type="match status" value="1"/>
</dbReference>
<evidence type="ECO:0000256" key="5">
    <source>
        <dbReference type="ARBA" id="ARBA00022989"/>
    </source>
</evidence>
<comment type="caution">
    <text evidence="9">The sequence shown here is derived from an EMBL/GenBank/DDBJ whole genome shotgun (WGS) entry which is preliminary data.</text>
</comment>
<sequence>MIRKNERFLSKVYAFTDVVVIQLAFFLSWIIRFMILSDGIETISFIDYFRWNLFYTISVVTISALLGLYSSKRRRSYTFEIYRVCQAHLVSVVVFMSLLFILRTIDISRIYLMIFILANISLSVAYRFVVKYVLKILRKRGYNKKFMLVLGAGTLGKKFYNNIRKHPELGYEIIGFLDDYQEGFYREDNMEIPILDKIDRLDVVLKQHLVDEVVVALPLYAHEKFQNIIFSCEKAGIKVLIIPDYYHFLPAKPSIDSVGEMPLINIRDVPLDEMQLRFFKRLFDIVFSLIVLLLLSPLLILIAFLVKLSSPGPIIFKQERVGLNRRSFNIYKFRTMRVMNNDISNNQWTTANDSRVTIFGSFLRKSSLDELPQFLNVLKGDMSVVGPRPERPFFVERFREEIPQYMIKHHVRPGITGWAQVNGLRGDTSIEDRIKYDVFYVENWTFIFDIKIILKTFLTGFINKNAY</sequence>
<dbReference type="NCBIfam" id="TIGR03025">
    <property type="entry name" value="EPS_sugtrans"/>
    <property type="match status" value="1"/>
</dbReference>
<dbReference type="PANTHER" id="PTHR30576:SF0">
    <property type="entry name" value="UNDECAPRENYL-PHOSPHATE N-ACETYLGALACTOSAMINYL 1-PHOSPHATE TRANSFERASE-RELATED"/>
    <property type="match status" value="1"/>
</dbReference>
<dbReference type="EMBL" id="QNQT01000002">
    <property type="protein sequence ID" value="RDU37559.1"/>
    <property type="molecule type" value="Genomic_DNA"/>
</dbReference>
<dbReference type="NCBIfam" id="TIGR03023">
    <property type="entry name" value="WcaJ_sugtrans"/>
    <property type="match status" value="1"/>
</dbReference>
<dbReference type="InterPro" id="IPR003362">
    <property type="entry name" value="Bact_transf"/>
</dbReference>
<dbReference type="EC" id="2.7.8.31" evidence="9"/>
<dbReference type="InterPro" id="IPR017473">
    <property type="entry name" value="Undecaprenyl-P_gluc_Ptfrase"/>
</dbReference>
<evidence type="ECO:0000256" key="4">
    <source>
        <dbReference type="ARBA" id="ARBA00022692"/>
    </source>
</evidence>
<evidence type="ECO:0000256" key="7">
    <source>
        <dbReference type="SAM" id="Phobius"/>
    </source>
</evidence>
<gene>
    <name evidence="9" type="ORF">DRW41_06875</name>
</gene>